<dbReference type="PROSITE" id="PS01124">
    <property type="entry name" value="HTH_ARAC_FAMILY_2"/>
    <property type="match status" value="1"/>
</dbReference>
<dbReference type="CDD" id="cd00075">
    <property type="entry name" value="HATPase"/>
    <property type="match status" value="1"/>
</dbReference>
<evidence type="ECO:0000313" key="12">
    <source>
        <dbReference type="Proteomes" id="UP001302349"/>
    </source>
</evidence>
<dbReference type="SUPFAM" id="SSF55874">
    <property type="entry name" value="ATPase domain of HSP90 chaperone/DNA topoisomerase II/histidine kinase"/>
    <property type="match status" value="1"/>
</dbReference>
<dbReference type="SMART" id="SM00388">
    <property type="entry name" value="HisKA"/>
    <property type="match status" value="1"/>
</dbReference>
<dbReference type="InterPro" id="IPR011006">
    <property type="entry name" value="CheY-like_superfamily"/>
</dbReference>
<accession>A0ABZ0IVP4</accession>
<evidence type="ECO:0000256" key="7">
    <source>
        <dbReference type="PROSITE-ProRule" id="PRU00169"/>
    </source>
</evidence>
<dbReference type="PANTHER" id="PTHR43547">
    <property type="entry name" value="TWO-COMPONENT HISTIDINE KINASE"/>
    <property type="match status" value="1"/>
</dbReference>
<evidence type="ECO:0000256" key="6">
    <source>
        <dbReference type="ARBA" id="ARBA00023163"/>
    </source>
</evidence>
<dbReference type="Pfam" id="PF02518">
    <property type="entry name" value="HATPase_c"/>
    <property type="match status" value="1"/>
</dbReference>
<dbReference type="Gene3D" id="2.60.40.10">
    <property type="entry name" value="Immunoglobulins"/>
    <property type="match status" value="1"/>
</dbReference>
<dbReference type="SUPFAM" id="SSF47384">
    <property type="entry name" value="Homodimeric domain of signal transducing histidine kinase"/>
    <property type="match status" value="1"/>
</dbReference>
<dbReference type="PROSITE" id="PS50109">
    <property type="entry name" value="HIS_KIN"/>
    <property type="match status" value="1"/>
</dbReference>
<dbReference type="InterPro" id="IPR011123">
    <property type="entry name" value="Y_Y_Y"/>
</dbReference>
<dbReference type="InterPro" id="IPR018060">
    <property type="entry name" value="HTH_AraC"/>
</dbReference>
<keyword evidence="5" id="KW-0238">DNA-binding</keyword>
<protein>
    <recommendedName>
        <fullName evidence="2">histidine kinase</fullName>
        <ecNumber evidence="2">2.7.13.3</ecNumber>
    </recommendedName>
</protein>
<dbReference type="Gene3D" id="3.40.50.2300">
    <property type="match status" value="1"/>
</dbReference>
<dbReference type="InterPro" id="IPR005467">
    <property type="entry name" value="His_kinase_dom"/>
</dbReference>
<keyword evidence="6" id="KW-0804">Transcription</keyword>
<dbReference type="Pfam" id="PF12833">
    <property type="entry name" value="HTH_18"/>
    <property type="match status" value="1"/>
</dbReference>
<dbReference type="CDD" id="cd17574">
    <property type="entry name" value="REC_OmpR"/>
    <property type="match status" value="1"/>
</dbReference>
<dbReference type="SUPFAM" id="SSF52172">
    <property type="entry name" value="CheY-like"/>
    <property type="match status" value="1"/>
</dbReference>
<dbReference type="InterPro" id="IPR011110">
    <property type="entry name" value="Reg_prop"/>
</dbReference>
<dbReference type="Pfam" id="PF07494">
    <property type="entry name" value="Reg_prop"/>
    <property type="match status" value="7"/>
</dbReference>
<keyword evidence="4" id="KW-0805">Transcription regulation</keyword>
<evidence type="ECO:0000256" key="2">
    <source>
        <dbReference type="ARBA" id="ARBA00012438"/>
    </source>
</evidence>
<comment type="catalytic activity">
    <reaction evidence="1">
        <text>ATP + protein L-histidine = ADP + protein N-phospho-L-histidine.</text>
        <dbReference type="EC" id="2.7.13.3"/>
    </reaction>
</comment>
<feature type="domain" description="Histidine kinase" evidence="9">
    <location>
        <begin position="838"/>
        <end position="1053"/>
    </location>
</feature>
<dbReference type="PRINTS" id="PR00344">
    <property type="entry name" value="BCTRLSENSOR"/>
</dbReference>
<feature type="domain" description="Response regulatory" evidence="10">
    <location>
        <begin position="1098"/>
        <end position="1213"/>
    </location>
</feature>
<evidence type="ECO:0000259" key="10">
    <source>
        <dbReference type="PROSITE" id="PS50110"/>
    </source>
</evidence>
<gene>
    <name evidence="11" type="ORF">RT717_10800</name>
</gene>
<dbReference type="SUPFAM" id="SSF63829">
    <property type="entry name" value="Calcium-dependent phosphotriesterase"/>
    <property type="match status" value="1"/>
</dbReference>
<keyword evidence="3 7" id="KW-0597">Phosphoprotein</keyword>
<dbReference type="InterPro" id="IPR011047">
    <property type="entry name" value="Quinoprotein_ADH-like_sf"/>
</dbReference>
<dbReference type="CDD" id="cd00146">
    <property type="entry name" value="PKD"/>
    <property type="match status" value="1"/>
</dbReference>
<dbReference type="Pfam" id="PF00512">
    <property type="entry name" value="HisKA"/>
    <property type="match status" value="1"/>
</dbReference>
<dbReference type="RefSeq" id="WP_317491744.1">
    <property type="nucleotide sequence ID" value="NZ_CP136051.1"/>
</dbReference>
<reference evidence="11 12" key="1">
    <citation type="journal article" date="2023" name="Microbiol. Resour. Announc.">
        <title>Complete Genome Sequence of Imperialibacter roseus strain P4T.</title>
        <authorList>
            <person name="Tizabi D.R."/>
            <person name="Bachvaroff T."/>
            <person name="Hill R.T."/>
        </authorList>
    </citation>
    <scope>NUCLEOTIDE SEQUENCE [LARGE SCALE GENOMIC DNA]</scope>
    <source>
        <strain evidence="11 12">P4T</strain>
    </source>
</reference>
<dbReference type="Gene3D" id="2.130.10.10">
    <property type="entry name" value="YVTN repeat-like/Quinoprotein amine dehydrogenase"/>
    <property type="match status" value="2"/>
</dbReference>
<feature type="domain" description="HTH araC/xylS-type" evidence="8">
    <location>
        <begin position="1247"/>
        <end position="1346"/>
    </location>
</feature>
<evidence type="ECO:0000256" key="1">
    <source>
        <dbReference type="ARBA" id="ARBA00000085"/>
    </source>
</evidence>
<dbReference type="InterPro" id="IPR015943">
    <property type="entry name" value="WD40/YVTN_repeat-like_dom_sf"/>
</dbReference>
<dbReference type="Gene3D" id="1.10.287.130">
    <property type="match status" value="1"/>
</dbReference>
<dbReference type="SUPFAM" id="SSF50998">
    <property type="entry name" value="Quinoprotein alcohol dehydrogenase-like"/>
    <property type="match status" value="1"/>
</dbReference>
<dbReference type="InterPro" id="IPR004358">
    <property type="entry name" value="Sig_transdc_His_kin-like_C"/>
</dbReference>
<dbReference type="InterPro" id="IPR003594">
    <property type="entry name" value="HATPase_dom"/>
</dbReference>
<dbReference type="SMART" id="SM00448">
    <property type="entry name" value="REC"/>
    <property type="match status" value="1"/>
</dbReference>
<dbReference type="EMBL" id="CP136051">
    <property type="protein sequence ID" value="WOK09123.1"/>
    <property type="molecule type" value="Genomic_DNA"/>
</dbReference>
<dbReference type="InterPro" id="IPR018062">
    <property type="entry name" value="HTH_AraC-typ_CS"/>
</dbReference>
<evidence type="ECO:0000256" key="4">
    <source>
        <dbReference type="ARBA" id="ARBA00023015"/>
    </source>
</evidence>
<dbReference type="CDD" id="cd00082">
    <property type="entry name" value="HisKA"/>
    <property type="match status" value="1"/>
</dbReference>
<dbReference type="Gene3D" id="1.10.10.60">
    <property type="entry name" value="Homeodomain-like"/>
    <property type="match status" value="1"/>
</dbReference>
<dbReference type="SMART" id="SM00342">
    <property type="entry name" value="HTH_ARAC"/>
    <property type="match status" value="1"/>
</dbReference>
<dbReference type="PROSITE" id="PS00041">
    <property type="entry name" value="HTH_ARAC_FAMILY_1"/>
    <property type="match status" value="1"/>
</dbReference>
<sequence length="1357" mass="153479">MRPFYLLSLFLWISFFLPLAAHGQGKNESFSSLSVEQGLSSVTISAIHKDSKGYLWVGTEDGLNRYNGYEFKIYRNDPSDEHTLLTNRILSIFEDSSGTLWVSTAKGTLHRYNRELDTFIRVPEFNNLVINDIREDSERRVWFVGTTIKSLNLSDNSWTDHTGNFKGRLSIIGIEQIHKSDFWLAADTALYKWNRKTGNLKVYAHDPKDSNSLGYNYLYSIAKDDIGNLWIATRGGGLDKFDVKSSKFTHYRTSENRENGPLVNVVRTVCPDGNYIWAGTENGGLSRLDIRTNKFEHHVADKDHPKSISDISIKALYKDNEGRLWIGTFSFGLSVIDPYQNKFTSLKAAYQNTVVNALYKDSKGRFWIGTEGGIMKVYKGNTSYYLNDPIESGQNGIPVLTIYEDRNHNIWVGTWAEGVFVFNEATQSFDRYATVGGSRKDLSNQNVYALHQDRQKANILMGTYYGLNVLSSKDKKSFTHIVDSTWAEDASINNLRIIFEDKHSNIWVGTNSGLKLYNSEKMKMEPVFTESENYSENILSVIFCLFEDSKGRLWTGTESGLYHLKSKDTFERYTIDNGLTNHNIKGILEDNQGHLWISTSNGMSVFDPENETFKNYDDSDGLLVNGFKGNSSFKDADGLLYFGGSNGIITFNPSEILDNPHPPLVVLEDFKVFNKSVRVNSEDSILTRHISETKELSLKSDFNIFSIEYAALNMSASDKNQYAYRLIGFDDKWNFVGETRSTTYTNLDPGTYVFEVKASNNDGVWNDNPTRLAITVLPAWWETSWAYLGYIAIVISLLYLFRRITLIRAHFINDLRLERLKLESVERLNKTKLQFFTNISHEFRTPLTLIIGPIQNLIDSEGIEKGVKGKLQSVNHNVLRLHKLVNQLLDFRKVESGNMKVTAMESNLVSFIKEIKYSFDTLAEEMNADFTLQSSHEEIMVWFDPDQMEKVIFNLLSNAFKKIPKKGVVSIKLEQTPDKVYISVFDNGTGIKREHLKTIFEPFFSYEEGRHSTGTGIGLSLSKSLIELHHGSIDVESIEGQFARFTLTLPLGNVHFKPTEVVEGKVDMSVTSSRSVHSHSLPAVTSADPILHPEGTPTVLIVEDNKEVSGYIQSILSKDYQVVTTFNGKEGLEKALETNPDLVISDLMMPVMDGIALCNALRQTEATCHIPIILLTARTSEIYKIEGLETGADDYITKPFNSKVLALKVRNLLEGRKKLIEMFADSRTLTLEPKSITVTSRDETFINQALKSVESNISNTNYSVDDLCKDVGMSKATLFRKLKALTGQSANEVIRTIRLKRAAQVLAEGDFSISEVAYMVGFNDPKYFRNCFKKLFGQSPSEYADHMKAGHSNDIST</sequence>
<dbReference type="InterPro" id="IPR036890">
    <property type="entry name" value="HATPase_C_sf"/>
</dbReference>
<dbReference type="InterPro" id="IPR013783">
    <property type="entry name" value="Ig-like_fold"/>
</dbReference>
<dbReference type="PROSITE" id="PS50110">
    <property type="entry name" value="RESPONSE_REGULATORY"/>
    <property type="match status" value="1"/>
</dbReference>
<dbReference type="PANTHER" id="PTHR43547:SF2">
    <property type="entry name" value="HYBRID SIGNAL TRANSDUCTION HISTIDINE KINASE C"/>
    <property type="match status" value="1"/>
</dbReference>
<dbReference type="Pfam" id="PF07495">
    <property type="entry name" value="Y_Y_Y"/>
    <property type="match status" value="1"/>
</dbReference>
<name>A0ABZ0IVP4_9BACT</name>
<evidence type="ECO:0000259" key="8">
    <source>
        <dbReference type="PROSITE" id="PS01124"/>
    </source>
</evidence>
<organism evidence="11 12">
    <name type="scientific">Imperialibacter roseus</name>
    <dbReference type="NCBI Taxonomy" id="1324217"/>
    <lineage>
        <taxon>Bacteria</taxon>
        <taxon>Pseudomonadati</taxon>
        <taxon>Bacteroidota</taxon>
        <taxon>Cytophagia</taxon>
        <taxon>Cytophagales</taxon>
        <taxon>Flammeovirgaceae</taxon>
        <taxon>Imperialibacter</taxon>
    </lineage>
</organism>
<dbReference type="Gene3D" id="3.30.565.10">
    <property type="entry name" value="Histidine kinase-like ATPase, C-terminal domain"/>
    <property type="match status" value="1"/>
</dbReference>
<dbReference type="EC" id="2.7.13.3" evidence="2"/>
<evidence type="ECO:0000256" key="3">
    <source>
        <dbReference type="ARBA" id="ARBA00022553"/>
    </source>
</evidence>
<evidence type="ECO:0000313" key="11">
    <source>
        <dbReference type="EMBL" id="WOK09123.1"/>
    </source>
</evidence>
<dbReference type="InterPro" id="IPR009057">
    <property type="entry name" value="Homeodomain-like_sf"/>
</dbReference>
<proteinExistence type="predicted"/>
<dbReference type="InterPro" id="IPR036097">
    <property type="entry name" value="HisK_dim/P_sf"/>
</dbReference>
<dbReference type="Pfam" id="PF00072">
    <property type="entry name" value="Response_reg"/>
    <property type="match status" value="1"/>
</dbReference>
<feature type="modified residue" description="4-aspartylphosphate" evidence="7">
    <location>
        <position position="1146"/>
    </location>
</feature>
<evidence type="ECO:0000259" key="9">
    <source>
        <dbReference type="PROSITE" id="PS50109"/>
    </source>
</evidence>
<dbReference type="InterPro" id="IPR003661">
    <property type="entry name" value="HisK_dim/P_dom"/>
</dbReference>
<dbReference type="InterPro" id="IPR001789">
    <property type="entry name" value="Sig_transdc_resp-reg_receiver"/>
</dbReference>
<evidence type="ECO:0000256" key="5">
    <source>
        <dbReference type="ARBA" id="ARBA00023125"/>
    </source>
</evidence>
<dbReference type="SUPFAM" id="SSF46689">
    <property type="entry name" value="Homeodomain-like"/>
    <property type="match status" value="1"/>
</dbReference>
<keyword evidence="12" id="KW-1185">Reference proteome</keyword>
<dbReference type="Proteomes" id="UP001302349">
    <property type="component" value="Chromosome"/>
</dbReference>
<dbReference type="SMART" id="SM00387">
    <property type="entry name" value="HATPase_c"/>
    <property type="match status" value="1"/>
</dbReference>